<keyword evidence="3" id="KW-1185">Reference proteome</keyword>
<keyword evidence="1" id="KW-1133">Transmembrane helix</keyword>
<dbReference type="AlphaFoldDB" id="A0A3P7P3A7"/>
<name>A0A3P7P3A7_DIBLA</name>
<keyword evidence="1" id="KW-0812">Transmembrane</keyword>
<feature type="non-terminal residue" evidence="2">
    <location>
        <position position="138"/>
    </location>
</feature>
<evidence type="ECO:0000313" key="2">
    <source>
        <dbReference type="EMBL" id="VDN43318.1"/>
    </source>
</evidence>
<gene>
    <name evidence="2" type="ORF">DILT_LOCUS19058</name>
</gene>
<evidence type="ECO:0000313" key="3">
    <source>
        <dbReference type="Proteomes" id="UP000281553"/>
    </source>
</evidence>
<dbReference type="OrthoDB" id="9983019at2759"/>
<dbReference type="Proteomes" id="UP000281553">
    <property type="component" value="Unassembled WGS sequence"/>
</dbReference>
<reference evidence="2 3" key="1">
    <citation type="submission" date="2018-11" db="EMBL/GenBank/DDBJ databases">
        <authorList>
            <consortium name="Pathogen Informatics"/>
        </authorList>
    </citation>
    <scope>NUCLEOTIDE SEQUENCE [LARGE SCALE GENOMIC DNA]</scope>
</reference>
<sequence>MEDGNKLATLSGDILLASASLLSQLSVYISYYGLTALSVPAHNLVFIIIPHYPHRRAVLQSVNEFPFPSVQVVEIMSAAIAGAVEADFSDLMQFMEEEGSPLPAPAPEPHGSTDSILTKWLEHIALRHGAVLGTSCEA</sequence>
<proteinExistence type="predicted"/>
<protein>
    <submittedName>
        <fullName evidence="2">Uncharacterized protein</fullName>
    </submittedName>
</protein>
<keyword evidence="1" id="KW-0472">Membrane</keyword>
<dbReference type="EMBL" id="UYRU01107454">
    <property type="protein sequence ID" value="VDN43318.1"/>
    <property type="molecule type" value="Genomic_DNA"/>
</dbReference>
<evidence type="ECO:0000256" key="1">
    <source>
        <dbReference type="SAM" id="Phobius"/>
    </source>
</evidence>
<accession>A0A3P7P3A7</accession>
<organism evidence="2 3">
    <name type="scientific">Dibothriocephalus latus</name>
    <name type="common">Fish tapeworm</name>
    <name type="synonym">Diphyllobothrium latum</name>
    <dbReference type="NCBI Taxonomy" id="60516"/>
    <lineage>
        <taxon>Eukaryota</taxon>
        <taxon>Metazoa</taxon>
        <taxon>Spiralia</taxon>
        <taxon>Lophotrochozoa</taxon>
        <taxon>Platyhelminthes</taxon>
        <taxon>Cestoda</taxon>
        <taxon>Eucestoda</taxon>
        <taxon>Diphyllobothriidea</taxon>
        <taxon>Diphyllobothriidae</taxon>
        <taxon>Dibothriocephalus</taxon>
    </lineage>
</organism>
<feature type="transmembrane region" description="Helical" evidence="1">
    <location>
        <begin position="29"/>
        <end position="49"/>
    </location>
</feature>